<protein>
    <submittedName>
        <fullName evidence="1">Uncharacterized protein</fullName>
    </submittedName>
</protein>
<name>A0A1X2HX16_9FUNG</name>
<sequence length="97" mass="11794">MEFLVGLIKDWSTRVWVISEFNIAKKKNNLKYWFTQLALDYDAPKTYNDMEGGEKFTFFKFDFNDPSDIDYYKDEIITRHTRTRTSNPVYIQFHYIL</sequence>
<dbReference type="EMBL" id="MCGE01000053">
    <property type="protein sequence ID" value="ORZ04110.1"/>
    <property type="molecule type" value="Genomic_DNA"/>
</dbReference>
<reference evidence="1 2" key="1">
    <citation type="submission" date="2016-07" db="EMBL/GenBank/DDBJ databases">
        <title>Pervasive Adenine N6-methylation of Active Genes in Fungi.</title>
        <authorList>
            <consortium name="DOE Joint Genome Institute"/>
            <person name="Mondo S.J."/>
            <person name="Dannebaum R.O."/>
            <person name="Kuo R.C."/>
            <person name="Labutti K."/>
            <person name="Haridas S."/>
            <person name="Kuo A."/>
            <person name="Salamov A."/>
            <person name="Ahrendt S.R."/>
            <person name="Lipzen A."/>
            <person name="Sullivan W."/>
            <person name="Andreopoulos W.B."/>
            <person name="Clum A."/>
            <person name="Lindquist E."/>
            <person name="Daum C."/>
            <person name="Ramamoorthy G.K."/>
            <person name="Gryganskyi A."/>
            <person name="Culley D."/>
            <person name="Magnuson J.K."/>
            <person name="James T.Y."/>
            <person name="O'Malley M.A."/>
            <person name="Stajich J.E."/>
            <person name="Spatafora J.W."/>
            <person name="Visel A."/>
            <person name="Grigoriev I.V."/>
        </authorList>
    </citation>
    <scope>NUCLEOTIDE SEQUENCE [LARGE SCALE GENOMIC DNA]</scope>
    <source>
        <strain evidence="1 2">NRRL 1336</strain>
    </source>
</reference>
<dbReference type="AlphaFoldDB" id="A0A1X2HX16"/>
<accession>A0A1X2HX16</accession>
<comment type="caution">
    <text evidence="1">The sequence shown here is derived from an EMBL/GenBank/DDBJ whole genome shotgun (WGS) entry which is preliminary data.</text>
</comment>
<dbReference type="Proteomes" id="UP000193560">
    <property type="component" value="Unassembled WGS sequence"/>
</dbReference>
<keyword evidence="2" id="KW-1185">Reference proteome</keyword>
<gene>
    <name evidence="1" type="ORF">BCR42DRAFT_429457</name>
</gene>
<evidence type="ECO:0000313" key="1">
    <source>
        <dbReference type="EMBL" id="ORZ04110.1"/>
    </source>
</evidence>
<evidence type="ECO:0000313" key="2">
    <source>
        <dbReference type="Proteomes" id="UP000193560"/>
    </source>
</evidence>
<dbReference type="OrthoDB" id="2301985at2759"/>
<feature type="non-terminal residue" evidence="1">
    <location>
        <position position="97"/>
    </location>
</feature>
<proteinExistence type="predicted"/>
<organism evidence="1 2">
    <name type="scientific">Absidia repens</name>
    <dbReference type="NCBI Taxonomy" id="90262"/>
    <lineage>
        <taxon>Eukaryota</taxon>
        <taxon>Fungi</taxon>
        <taxon>Fungi incertae sedis</taxon>
        <taxon>Mucoromycota</taxon>
        <taxon>Mucoromycotina</taxon>
        <taxon>Mucoromycetes</taxon>
        <taxon>Mucorales</taxon>
        <taxon>Cunninghamellaceae</taxon>
        <taxon>Absidia</taxon>
    </lineage>
</organism>